<dbReference type="InterPro" id="IPR006439">
    <property type="entry name" value="HAD-SF_hydro_IA"/>
</dbReference>
<dbReference type="PANTHER" id="PTHR47829:SF1">
    <property type="entry name" value="HAD FAMILY PHOSPHATASE"/>
    <property type="match status" value="1"/>
</dbReference>
<gene>
    <name evidence="1" type="ORF">CKY39_02530</name>
</gene>
<dbReference type="InterPro" id="IPR023198">
    <property type="entry name" value="PGP-like_dom2"/>
</dbReference>
<dbReference type="InterPro" id="IPR052898">
    <property type="entry name" value="ACAD10-like"/>
</dbReference>
<dbReference type="GO" id="GO:0016787">
    <property type="term" value="F:hydrolase activity"/>
    <property type="evidence" value="ECO:0007669"/>
    <property type="project" value="UniProtKB-KW"/>
</dbReference>
<dbReference type="RefSeq" id="WP_095743332.1">
    <property type="nucleotide sequence ID" value="NZ_CP023284.1"/>
</dbReference>
<dbReference type="Gene3D" id="1.10.150.240">
    <property type="entry name" value="Putative phosphatase, domain 2"/>
    <property type="match status" value="1"/>
</dbReference>
<dbReference type="SFLD" id="SFLDG01129">
    <property type="entry name" value="C1.5:_HAD__Beta-PGM__Phosphata"/>
    <property type="match status" value="1"/>
</dbReference>
<dbReference type="Proteomes" id="UP000217154">
    <property type="component" value="Chromosome"/>
</dbReference>
<proteinExistence type="predicted"/>
<evidence type="ECO:0000313" key="1">
    <source>
        <dbReference type="EMBL" id="ATA52222.1"/>
    </source>
</evidence>
<dbReference type="Pfam" id="PF00702">
    <property type="entry name" value="Hydrolase"/>
    <property type="match status" value="1"/>
</dbReference>
<dbReference type="SUPFAM" id="SSF56784">
    <property type="entry name" value="HAD-like"/>
    <property type="match status" value="1"/>
</dbReference>
<sequence>MSPAAQALVLDFGGVISRTLFETHALTEEALSLPRGTLTWRGPFDLASDPLWRDMQADKLSERDYWMARTREVGALVGERWDRMETFVQRARGADPEAAIRPEALAAIEAARRAGCRLAILSNELDLFYGAGFRQRLPFMSAFDVVVDATHTGILKPDARAYQQCLDQLGLPADACVFVDDQLRNIAGAQRVGLRTVHFDVMHPGASYAQALSMLGVSSSPSSL</sequence>
<reference evidence="1 2" key="1">
    <citation type="submission" date="2017-09" db="EMBL/GenBank/DDBJ databases">
        <title>The diverse metabolic capabilities of V. boronicumulans make it an excellent choice for continued studies on novel biodegradation.</title>
        <authorList>
            <person name="Sun S."/>
        </authorList>
    </citation>
    <scope>NUCLEOTIDE SEQUENCE [LARGE SCALE GENOMIC DNA]</scope>
    <source>
        <strain evidence="1 2">J1</strain>
    </source>
</reference>
<name>A0A250DD95_9BURK</name>
<protein>
    <submittedName>
        <fullName evidence="1">HAD family hydrolase</fullName>
    </submittedName>
</protein>
<dbReference type="Gene3D" id="3.40.50.1000">
    <property type="entry name" value="HAD superfamily/HAD-like"/>
    <property type="match status" value="1"/>
</dbReference>
<organism evidence="1 2">
    <name type="scientific">Variovorax boronicumulans</name>
    <dbReference type="NCBI Taxonomy" id="436515"/>
    <lineage>
        <taxon>Bacteria</taxon>
        <taxon>Pseudomonadati</taxon>
        <taxon>Pseudomonadota</taxon>
        <taxon>Betaproteobacteria</taxon>
        <taxon>Burkholderiales</taxon>
        <taxon>Comamonadaceae</taxon>
        <taxon>Variovorax</taxon>
    </lineage>
</organism>
<dbReference type="SFLD" id="SFLDS00003">
    <property type="entry name" value="Haloacid_Dehalogenase"/>
    <property type="match status" value="1"/>
</dbReference>
<evidence type="ECO:0000313" key="2">
    <source>
        <dbReference type="Proteomes" id="UP000217154"/>
    </source>
</evidence>
<dbReference type="KEGG" id="vbo:CKY39_02530"/>
<accession>A0A250DD95</accession>
<dbReference type="NCBIfam" id="TIGR01509">
    <property type="entry name" value="HAD-SF-IA-v3"/>
    <property type="match status" value="1"/>
</dbReference>
<dbReference type="InterPro" id="IPR023214">
    <property type="entry name" value="HAD_sf"/>
</dbReference>
<keyword evidence="1" id="KW-0378">Hydrolase</keyword>
<dbReference type="EMBL" id="CP023284">
    <property type="protein sequence ID" value="ATA52222.1"/>
    <property type="molecule type" value="Genomic_DNA"/>
</dbReference>
<dbReference type="InterPro" id="IPR036412">
    <property type="entry name" value="HAD-like_sf"/>
</dbReference>
<dbReference type="PANTHER" id="PTHR47829">
    <property type="entry name" value="HYDROLASE, PUTATIVE (AFU_ORTHOLOGUE AFUA_1G12880)-RELATED"/>
    <property type="match status" value="1"/>
</dbReference>
<dbReference type="PRINTS" id="PR00413">
    <property type="entry name" value="HADHALOGNASE"/>
</dbReference>
<dbReference type="AlphaFoldDB" id="A0A250DD95"/>